<dbReference type="GO" id="GO:0003677">
    <property type="term" value="F:DNA binding"/>
    <property type="evidence" value="ECO:0007669"/>
    <property type="project" value="InterPro"/>
</dbReference>
<dbReference type="RefSeq" id="WP_133528721.1">
    <property type="nucleotide sequence ID" value="NZ_SNXO01000023.1"/>
</dbReference>
<evidence type="ECO:0000313" key="2">
    <source>
        <dbReference type="EMBL" id="TDP53722.1"/>
    </source>
</evidence>
<dbReference type="InterPro" id="IPR003173">
    <property type="entry name" value="PC4_C"/>
</dbReference>
<proteinExistence type="predicted"/>
<sequence length="79" mass="8886">MSDKITCTITKSLAVLGENAKGYTKEANLVSWNNATAKLDIREWHPEHERCGKGITLSESEGRKLMEALVKFYEANDKD</sequence>
<dbReference type="AlphaFoldDB" id="A0A4R6Q163"/>
<accession>A0A4R6Q163</accession>
<gene>
    <name evidence="2" type="ORF">EV211_12337</name>
</gene>
<reference evidence="2 3" key="1">
    <citation type="submission" date="2019-03" db="EMBL/GenBank/DDBJ databases">
        <title>Genomic Encyclopedia of Type Strains, Phase IV (KMG-IV): sequencing the most valuable type-strain genomes for metagenomic binning, comparative biology and taxonomic classification.</title>
        <authorList>
            <person name="Goeker M."/>
        </authorList>
    </citation>
    <scope>NUCLEOTIDE SEQUENCE [LARGE SCALE GENOMIC DNA]</scope>
    <source>
        <strain evidence="2 3">DSM 28287</strain>
    </source>
</reference>
<protein>
    <recommendedName>
        <fullName evidence="1">Transcriptional coactivator p15 (PC4) C-terminal domain-containing protein</fullName>
    </recommendedName>
</protein>
<dbReference type="OrthoDB" id="7067273at2"/>
<organism evidence="2 3">
    <name type="scientific">Aminicella lysinilytica</name>
    <dbReference type="NCBI Taxonomy" id="433323"/>
    <lineage>
        <taxon>Bacteria</taxon>
        <taxon>Bacillati</taxon>
        <taxon>Bacillota</taxon>
        <taxon>Clostridia</taxon>
        <taxon>Peptostreptococcales</taxon>
        <taxon>Anaerovoracaceae</taxon>
        <taxon>Aminicella</taxon>
    </lineage>
</organism>
<comment type="caution">
    <text evidence="2">The sequence shown here is derived from an EMBL/GenBank/DDBJ whole genome shotgun (WGS) entry which is preliminary data.</text>
</comment>
<feature type="domain" description="Transcriptional coactivator p15 (PC4) C-terminal" evidence="1">
    <location>
        <begin position="21"/>
        <end position="68"/>
    </location>
</feature>
<dbReference type="Gene3D" id="2.30.31.70">
    <property type="match status" value="1"/>
</dbReference>
<evidence type="ECO:0000313" key="3">
    <source>
        <dbReference type="Proteomes" id="UP000295500"/>
    </source>
</evidence>
<evidence type="ECO:0000259" key="1">
    <source>
        <dbReference type="Pfam" id="PF02229"/>
    </source>
</evidence>
<name>A0A4R6Q163_9FIRM</name>
<dbReference type="GO" id="GO:0006355">
    <property type="term" value="P:regulation of DNA-templated transcription"/>
    <property type="evidence" value="ECO:0007669"/>
    <property type="project" value="InterPro"/>
</dbReference>
<dbReference type="Proteomes" id="UP000295500">
    <property type="component" value="Unassembled WGS sequence"/>
</dbReference>
<keyword evidence="3" id="KW-1185">Reference proteome</keyword>
<dbReference type="EMBL" id="SNXO01000023">
    <property type="protein sequence ID" value="TDP53722.1"/>
    <property type="molecule type" value="Genomic_DNA"/>
</dbReference>
<dbReference type="Pfam" id="PF02229">
    <property type="entry name" value="PC4"/>
    <property type="match status" value="1"/>
</dbReference>